<sequence>MTANDSSQVAIAVPSTDSSDAVKLETQEYPTSAADGLIQKPFPNPLPDAKPEKPAELTEDQQSKYGAVLKTVSSWTTIPTTSERNAPTAPITDDERMWLTRECLLRYLRATKWNVAQAEQRLQGTLIWRREYGMQKLTPDYISIENETGKQVILGFDIHGRPCLYLIPSNQNTEKTERQVQHLVFMLERLIDLMGPGQETLALIVDFNSTKSGQNASISQAKETLNILQNHYPERLGRALVLNVPWIISGFFKLITPFIDPLTRQKMKFNEDMRQHIPPSHLMKSVGGDVEFRYDHSIYWPALNKLAEQRRALIRERWIQGGKQIGEFENYLKGEDIPSLSQTRESATEQA</sequence>
<dbReference type="SMART" id="SM01100">
    <property type="entry name" value="CRAL_TRIO_N"/>
    <property type="match status" value="1"/>
</dbReference>
<reference evidence="4" key="1">
    <citation type="journal article" date="2017" name="Nat. Microbiol.">
        <title>Global analysis of biosynthetic gene clusters reveals vast potential of secondary metabolite production in Penicillium species.</title>
        <authorList>
            <person name="Nielsen J.C."/>
            <person name="Grijseels S."/>
            <person name="Prigent S."/>
            <person name="Ji B."/>
            <person name="Dainat J."/>
            <person name="Nielsen K.F."/>
            <person name="Frisvad J.C."/>
            <person name="Workman M."/>
            <person name="Nielsen J."/>
        </authorList>
    </citation>
    <scope>NUCLEOTIDE SEQUENCE [LARGE SCALE GENOMIC DNA]</scope>
    <source>
        <strain evidence="4">IBT 11843</strain>
    </source>
</reference>
<accession>A0A1V6PDP7</accession>
<proteinExistence type="predicted"/>
<evidence type="ECO:0000259" key="2">
    <source>
        <dbReference type="PROSITE" id="PS50191"/>
    </source>
</evidence>
<dbReference type="SMART" id="SM00516">
    <property type="entry name" value="SEC14"/>
    <property type="match status" value="1"/>
</dbReference>
<dbReference type="GO" id="GO:0071944">
    <property type="term" value="C:cell periphery"/>
    <property type="evidence" value="ECO:0007669"/>
    <property type="project" value="UniProtKB-ARBA"/>
</dbReference>
<evidence type="ECO:0000256" key="1">
    <source>
        <dbReference type="SAM" id="MobiDB-lite"/>
    </source>
</evidence>
<dbReference type="InterPro" id="IPR001251">
    <property type="entry name" value="CRAL-TRIO_dom"/>
</dbReference>
<dbReference type="InterPro" id="IPR036273">
    <property type="entry name" value="CRAL/TRIO_N_dom_sf"/>
</dbReference>
<dbReference type="GO" id="GO:0008526">
    <property type="term" value="F:phosphatidylinositol transfer activity"/>
    <property type="evidence" value="ECO:0007669"/>
    <property type="project" value="TreeGrafter"/>
</dbReference>
<dbReference type="PROSITE" id="PS50191">
    <property type="entry name" value="CRAL_TRIO"/>
    <property type="match status" value="1"/>
</dbReference>
<dbReference type="OMA" id="DIHARPC"/>
<dbReference type="Pfam" id="PF00650">
    <property type="entry name" value="CRAL_TRIO"/>
    <property type="match status" value="1"/>
</dbReference>
<dbReference type="FunFam" id="3.40.525.10:FF:000013">
    <property type="entry name" value="Phosphatidylinositol transfer protein PDR16"/>
    <property type="match status" value="1"/>
</dbReference>
<dbReference type="AlphaFoldDB" id="A0A1V6PDP7"/>
<comment type="caution">
    <text evidence="3">The sequence shown here is derived from an EMBL/GenBank/DDBJ whole genome shotgun (WGS) entry which is preliminary data.</text>
</comment>
<name>A0A1V6PDP7_PENDC</name>
<dbReference type="PANTHER" id="PTHR45824">
    <property type="entry name" value="GH16843P"/>
    <property type="match status" value="1"/>
</dbReference>
<dbReference type="InterPro" id="IPR052578">
    <property type="entry name" value="PI_Transfer_CRAL-TRIO"/>
</dbReference>
<dbReference type="InterPro" id="IPR011074">
    <property type="entry name" value="CRAL/TRIO_N_dom"/>
</dbReference>
<dbReference type="EMBL" id="MDYL01000009">
    <property type="protein sequence ID" value="OQD74877.1"/>
    <property type="molecule type" value="Genomic_DNA"/>
</dbReference>
<dbReference type="Gene3D" id="3.40.525.10">
    <property type="entry name" value="CRAL-TRIO lipid binding domain"/>
    <property type="match status" value="1"/>
</dbReference>
<dbReference type="OrthoDB" id="75724at2759"/>
<feature type="region of interest" description="Disordered" evidence="1">
    <location>
        <begin position="1"/>
        <end position="63"/>
    </location>
</feature>
<keyword evidence="4" id="KW-1185">Reference proteome</keyword>
<evidence type="ECO:0000313" key="3">
    <source>
        <dbReference type="EMBL" id="OQD74877.1"/>
    </source>
</evidence>
<dbReference type="InterPro" id="IPR036865">
    <property type="entry name" value="CRAL-TRIO_dom_sf"/>
</dbReference>
<dbReference type="CDD" id="cd00170">
    <property type="entry name" value="SEC14"/>
    <property type="match status" value="1"/>
</dbReference>
<dbReference type="Pfam" id="PF03765">
    <property type="entry name" value="CRAL_TRIO_N"/>
    <property type="match status" value="1"/>
</dbReference>
<gene>
    <name evidence="3" type="ORF">PENDEC_c009G04204</name>
</gene>
<dbReference type="Proteomes" id="UP000191522">
    <property type="component" value="Unassembled WGS sequence"/>
</dbReference>
<evidence type="ECO:0000313" key="4">
    <source>
        <dbReference type="Proteomes" id="UP000191522"/>
    </source>
</evidence>
<feature type="domain" description="CRAL-TRIO" evidence="2">
    <location>
        <begin position="141"/>
        <end position="294"/>
    </location>
</feature>
<dbReference type="PANTHER" id="PTHR45824:SF29">
    <property type="entry name" value="GH16843P"/>
    <property type="match status" value="1"/>
</dbReference>
<dbReference type="SUPFAM" id="SSF46938">
    <property type="entry name" value="CRAL/TRIO N-terminal domain"/>
    <property type="match status" value="1"/>
</dbReference>
<feature type="compositionally biased region" description="Polar residues" evidence="1">
    <location>
        <begin position="1"/>
        <end position="19"/>
    </location>
</feature>
<dbReference type="GO" id="GO:0008289">
    <property type="term" value="F:lipid binding"/>
    <property type="evidence" value="ECO:0007669"/>
    <property type="project" value="UniProtKB-ARBA"/>
</dbReference>
<protein>
    <recommendedName>
        <fullName evidence="2">CRAL-TRIO domain-containing protein</fullName>
    </recommendedName>
</protein>
<dbReference type="SUPFAM" id="SSF52087">
    <property type="entry name" value="CRAL/TRIO domain"/>
    <property type="match status" value="1"/>
</dbReference>
<organism evidence="3 4">
    <name type="scientific">Penicillium decumbens</name>
    <dbReference type="NCBI Taxonomy" id="69771"/>
    <lineage>
        <taxon>Eukaryota</taxon>
        <taxon>Fungi</taxon>
        <taxon>Dikarya</taxon>
        <taxon>Ascomycota</taxon>
        <taxon>Pezizomycotina</taxon>
        <taxon>Eurotiomycetes</taxon>
        <taxon>Eurotiomycetidae</taxon>
        <taxon>Eurotiales</taxon>
        <taxon>Aspergillaceae</taxon>
        <taxon>Penicillium</taxon>
    </lineage>
</organism>